<feature type="transmembrane region" description="Helical" evidence="5">
    <location>
        <begin position="120"/>
        <end position="141"/>
    </location>
</feature>
<protein>
    <recommendedName>
        <fullName evidence="8">Amino acid permease/ SLC12A domain-containing protein</fullName>
    </recommendedName>
</protein>
<feature type="transmembrane region" description="Helical" evidence="5">
    <location>
        <begin position="42"/>
        <end position="62"/>
    </location>
</feature>
<keyword evidence="7" id="KW-1185">Reference proteome</keyword>
<dbReference type="PIRSF" id="PIRSF006060">
    <property type="entry name" value="AA_transporter"/>
    <property type="match status" value="1"/>
</dbReference>
<feature type="transmembrane region" description="Helical" evidence="5">
    <location>
        <begin position="269"/>
        <end position="292"/>
    </location>
</feature>
<accession>A0A7H8RAV2</accession>
<evidence type="ECO:0000256" key="5">
    <source>
        <dbReference type="SAM" id="Phobius"/>
    </source>
</evidence>
<feature type="transmembrane region" description="Helical" evidence="5">
    <location>
        <begin position="322"/>
        <end position="342"/>
    </location>
</feature>
<feature type="transmembrane region" description="Helical" evidence="5">
    <location>
        <begin position="161"/>
        <end position="182"/>
    </location>
</feature>
<dbReference type="InterPro" id="IPR050598">
    <property type="entry name" value="AminoAcid_Transporter"/>
</dbReference>
<keyword evidence="4 5" id="KW-0472">Membrane</keyword>
<feature type="transmembrane region" description="Helical" evidence="5">
    <location>
        <begin position="429"/>
        <end position="453"/>
    </location>
</feature>
<dbReference type="GO" id="GO:0016020">
    <property type="term" value="C:membrane"/>
    <property type="evidence" value="ECO:0007669"/>
    <property type="project" value="UniProtKB-SubCell"/>
</dbReference>
<sequence>MAEIDNKNSFAEEAKPVPQYDVSNDQDFLHIVEKDVLQEREIGVFGAVSLIVNKIIGAGIFSTPSTIFKLSGSVGMSLILWLIAGFISTCGAMVMLEFGSAIPRSGGIKVYLERSFSPKLLQTCVYLFYCVFLQVSASNAYTFSSYLLLAAGVDQTTWKTRGVACAAAVFAVGIHTVAPRIGRGLQDILSLVKLFTLLFIVCTGFAALAGHLKIDNPQNFAISTSFKGTSNNGYNIGTALLNAIFAFQGYDNVNAVLSEVRNPKKTLKIALPSAMAAITVLYLLANIAYFAAVPKEEFISSKITIAASLFENVFGHSAATKALPALVAISALGHLLGIAFTVPRLIQELAKDGVTPFPDIIMQNRPFRTPIFGLAIHLGVTILFICAPPAGDAFNFIVSLSSYPTTFLLTVITFGLVKLRLSSTERWISAFSTPWIVIGLYLAGNIFLLVMPYVRPPDGKGNTNLPYWLTSVVALAILSLGIIYYILRFVLAPRIFGYVLQPVAVELSDGSQVTRYKVSK</sequence>
<dbReference type="RefSeq" id="XP_035349600.1">
    <property type="nucleotide sequence ID" value="XM_035493707.1"/>
</dbReference>
<dbReference type="GO" id="GO:0015179">
    <property type="term" value="F:L-amino acid transmembrane transporter activity"/>
    <property type="evidence" value="ECO:0007669"/>
    <property type="project" value="TreeGrafter"/>
</dbReference>
<feature type="transmembrane region" description="Helical" evidence="5">
    <location>
        <begin position="74"/>
        <end position="99"/>
    </location>
</feature>
<proteinExistence type="predicted"/>
<dbReference type="PANTHER" id="PTHR11785:SF382">
    <property type="entry name" value="LOW-AFFINITY METHIONINE PERMEASE"/>
    <property type="match status" value="1"/>
</dbReference>
<evidence type="ECO:0000256" key="2">
    <source>
        <dbReference type="ARBA" id="ARBA00022692"/>
    </source>
</evidence>
<feature type="transmembrane region" description="Helical" evidence="5">
    <location>
        <begin position="371"/>
        <end position="390"/>
    </location>
</feature>
<dbReference type="AlphaFoldDB" id="A0A7H8RAV2"/>
<keyword evidence="3 5" id="KW-1133">Transmembrane helix</keyword>
<feature type="transmembrane region" description="Helical" evidence="5">
    <location>
        <begin position="465"/>
        <end position="487"/>
    </location>
</feature>
<name>A0A7H8RAV2_TALRU</name>
<dbReference type="EMBL" id="CP055903">
    <property type="protein sequence ID" value="QKX63426.1"/>
    <property type="molecule type" value="Genomic_DNA"/>
</dbReference>
<gene>
    <name evidence="6" type="ORF">TRUGW13939_10596</name>
</gene>
<evidence type="ECO:0000256" key="4">
    <source>
        <dbReference type="ARBA" id="ARBA00023136"/>
    </source>
</evidence>
<evidence type="ECO:0000313" key="7">
    <source>
        <dbReference type="Proteomes" id="UP000509510"/>
    </source>
</evidence>
<organism evidence="6 7">
    <name type="scientific">Talaromyces rugulosus</name>
    <name type="common">Penicillium rugulosum</name>
    <dbReference type="NCBI Taxonomy" id="121627"/>
    <lineage>
        <taxon>Eukaryota</taxon>
        <taxon>Fungi</taxon>
        <taxon>Dikarya</taxon>
        <taxon>Ascomycota</taxon>
        <taxon>Pezizomycotina</taxon>
        <taxon>Eurotiomycetes</taxon>
        <taxon>Eurotiomycetidae</taxon>
        <taxon>Eurotiales</taxon>
        <taxon>Trichocomaceae</taxon>
        <taxon>Talaromyces</taxon>
        <taxon>Talaromyces sect. Islandici</taxon>
    </lineage>
</organism>
<keyword evidence="2 5" id="KW-0812">Transmembrane</keyword>
<dbReference type="InterPro" id="IPR002293">
    <property type="entry name" value="AA/rel_permease1"/>
</dbReference>
<dbReference type="KEGG" id="trg:TRUGW13939_10596"/>
<evidence type="ECO:0008006" key="8">
    <source>
        <dbReference type="Google" id="ProtNLM"/>
    </source>
</evidence>
<feature type="transmembrane region" description="Helical" evidence="5">
    <location>
        <begin position="194"/>
        <end position="214"/>
    </location>
</feature>
<comment type="subcellular location">
    <subcellularLocation>
        <location evidence="1">Membrane</location>
        <topology evidence="1">Multi-pass membrane protein</topology>
    </subcellularLocation>
</comment>
<feature type="transmembrane region" description="Helical" evidence="5">
    <location>
        <begin position="396"/>
        <end position="417"/>
    </location>
</feature>
<evidence type="ECO:0000256" key="1">
    <source>
        <dbReference type="ARBA" id="ARBA00004141"/>
    </source>
</evidence>
<evidence type="ECO:0000313" key="6">
    <source>
        <dbReference type="EMBL" id="QKX63426.1"/>
    </source>
</evidence>
<dbReference type="Proteomes" id="UP000509510">
    <property type="component" value="Chromosome VI"/>
</dbReference>
<dbReference type="Gene3D" id="1.20.1740.10">
    <property type="entry name" value="Amino acid/polyamine transporter I"/>
    <property type="match status" value="1"/>
</dbReference>
<evidence type="ECO:0000256" key="3">
    <source>
        <dbReference type="ARBA" id="ARBA00022989"/>
    </source>
</evidence>
<dbReference type="GeneID" id="55998075"/>
<dbReference type="OrthoDB" id="5982228at2759"/>
<reference evidence="7" key="1">
    <citation type="submission" date="2020-06" db="EMBL/GenBank/DDBJ databases">
        <title>A chromosome-scale genome assembly of Talaromyces rugulosus W13939.</title>
        <authorList>
            <person name="Wang B."/>
            <person name="Guo L."/>
            <person name="Ye K."/>
            <person name="Wang L."/>
        </authorList>
    </citation>
    <scope>NUCLEOTIDE SEQUENCE [LARGE SCALE GENOMIC DNA]</scope>
    <source>
        <strain evidence="7">W13939</strain>
    </source>
</reference>
<dbReference type="PANTHER" id="PTHR11785">
    <property type="entry name" value="AMINO ACID TRANSPORTER"/>
    <property type="match status" value="1"/>
</dbReference>
<dbReference type="Pfam" id="PF13520">
    <property type="entry name" value="AA_permease_2"/>
    <property type="match status" value="1"/>
</dbReference>
<feature type="transmembrane region" description="Helical" evidence="5">
    <location>
        <begin position="234"/>
        <end position="257"/>
    </location>
</feature>